<evidence type="ECO:0000259" key="6">
    <source>
        <dbReference type="Pfam" id="PF07992"/>
    </source>
</evidence>
<protein>
    <submittedName>
        <fullName evidence="8">Oxidoreductase</fullName>
    </submittedName>
</protein>
<keyword evidence="9" id="KW-1185">Reference proteome</keyword>
<proteinExistence type="predicted"/>
<feature type="domain" description="Reductase C-terminal" evidence="7">
    <location>
        <begin position="357"/>
        <end position="443"/>
    </location>
</feature>
<dbReference type="Proteomes" id="UP000632740">
    <property type="component" value="Unassembled WGS sequence"/>
</dbReference>
<organism evidence="8 9">
    <name type="scientific">Cellulomonas chitinilytica</name>
    <dbReference type="NCBI Taxonomy" id="398759"/>
    <lineage>
        <taxon>Bacteria</taxon>
        <taxon>Bacillati</taxon>
        <taxon>Actinomycetota</taxon>
        <taxon>Actinomycetes</taxon>
        <taxon>Micrococcales</taxon>
        <taxon>Cellulomonadaceae</taxon>
        <taxon>Cellulomonas</taxon>
    </lineage>
</organism>
<dbReference type="InterPro" id="IPR023753">
    <property type="entry name" value="FAD/NAD-binding_dom"/>
</dbReference>
<dbReference type="InterPro" id="IPR036188">
    <property type="entry name" value="FAD/NAD-bd_sf"/>
</dbReference>
<sequence length="446" mass="45785">MTARTPDPTAAPDAPALHRHVPPPGHVALPRHAAPPRHVALPRHVAVAGAGLAATQTVAALRESGFDGRVTVLGAEVLPPYDRPPLSKHLLDRPGPTWLADEVGVDLRALADDVRLGTPATGLVVTGDGVELATADGTVAADAVVLATGAAAVRPAGWSAALTLHTADDAQALRERLAPGTRLVVIGAGWIGAEVAGVAAAAGVDVTVVEAAPGPLGSALGPAVGGLTARWYATAGVRLLCDVQVVDVRADGVTLADGRALPADVVLAAVGARPATAWLDGALPREPDGSLRVDEGFAVIGAPRHVRAVGDVALRRSARHGWVPGGHWDGALRGPEGLVTDLLGLDGQLADVAPYVFSTQLGHELALFGQPRPGDDVVLRGDPGSTDGWSAVWFRPGADDAAAILTVDRPRDVGAARRLFGARDLPRLDRRLVRDLDHPLRETALA</sequence>
<evidence type="ECO:0000256" key="3">
    <source>
        <dbReference type="ARBA" id="ARBA00022827"/>
    </source>
</evidence>
<evidence type="ECO:0000313" key="8">
    <source>
        <dbReference type="EMBL" id="GIG19371.1"/>
    </source>
</evidence>
<dbReference type="PANTHER" id="PTHR43557:SF2">
    <property type="entry name" value="RIESKE DOMAIN-CONTAINING PROTEIN-RELATED"/>
    <property type="match status" value="1"/>
</dbReference>
<reference evidence="8" key="1">
    <citation type="submission" date="2021-01" db="EMBL/GenBank/DDBJ databases">
        <title>Whole genome shotgun sequence of Cellulomonas chitinilytica NBRC 110799.</title>
        <authorList>
            <person name="Komaki H."/>
            <person name="Tamura T."/>
        </authorList>
    </citation>
    <scope>NUCLEOTIDE SEQUENCE</scope>
    <source>
        <strain evidence="8">NBRC 110799</strain>
    </source>
</reference>
<dbReference type="PRINTS" id="PR00368">
    <property type="entry name" value="FADPNR"/>
</dbReference>
<feature type="region of interest" description="Disordered" evidence="5">
    <location>
        <begin position="1"/>
        <end position="29"/>
    </location>
</feature>
<dbReference type="SUPFAM" id="SSF55424">
    <property type="entry name" value="FAD/NAD-linked reductases, dimerisation (C-terminal) domain"/>
    <property type="match status" value="1"/>
</dbReference>
<evidence type="ECO:0000256" key="1">
    <source>
        <dbReference type="ARBA" id="ARBA00001974"/>
    </source>
</evidence>
<accession>A0A919TZF7</accession>
<dbReference type="InterPro" id="IPR028202">
    <property type="entry name" value="Reductase_C"/>
</dbReference>
<evidence type="ECO:0000259" key="7">
    <source>
        <dbReference type="Pfam" id="PF14759"/>
    </source>
</evidence>
<dbReference type="EMBL" id="BONK01000001">
    <property type="protein sequence ID" value="GIG19371.1"/>
    <property type="molecule type" value="Genomic_DNA"/>
</dbReference>
<evidence type="ECO:0000256" key="2">
    <source>
        <dbReference type="ARBA" id="ARBA00022630"/>
    </source>
</evidence>
<dbReference type="PRINTS" id="PR00469">
    <property type="entry name" value="PNDRDTASEII"/>
</dbReference>
<feature type="domain" description="FAD/NAD(P)-binding" evidence="6">
    <location>
        <begin position="44"/>
        <end position="315"/>
    </location>
</feature>
<evidence type="ECO:0000256" key="5">
    <source>
        <dbReference type="SAM" id="MobiDB-lite"/>
    </source>
</evidence>
<dbReference type="Pfam" id="PF14759">
    <property type="entry name" value="Reductase_C"/>
    <property type="match status" value="1"/>
</dbReference>
<gene>
    <name evidence="8" type="ORF">Cch01nite_00950</name>
</gene>
<keyword evidence="4" id="KW-0560">Oxidoreductase</keyword>
<dbReference type="GO" id="GO:0016651">
    <property type="term" value="F:oxidoreductase activity, acting on NAD(P)H"/>
    <property type="evidence" value="ECO:0007669"/>
    <property type="project" value="TreeGrafter"/>
</dbReference>
<keyword evidence="2" id="KW-0285">Flavoprotein</keyword>
<dbReference type="Gene3D" id="3.30.390.30">
    <property type="match status" value="1"/>
</dbReference>
<comment type="cofactor">
    <cofactor evidence="1">
        <name>FAD</name>
        <dbReference type="ChEBI" id="CHEBI:57692"/>
    </cofactor>
</comment>
<dbReference type="SUPFAM" id="SSF51905">
    <property type="entry name" value="FAD/NAD(P)-binding domain"/>
    <property type="match status" value="2"/>
</dbReference>
<evidence type="ECO:0000256" key="4">
    <source>
        <dbReference type="ARBA" id="ARBA00023002"/>
    </source>
</evidence>
<feature type="compositionally biased region" description="Low complexity" evidence="5">
    <location>
        <begin position="1"/>
        <end position="15"/>
    </location>
</feature>
<dbReference type="InterPro" id="IPR016156">
    <property type="entry name" value="FAD/NAD-linked_Rdtase_dimer_sf"/>
</dbReference>
<dbReference type="PANTHER" id="PTHR43557">
    <property type="entry name" value="APOPTOSIS-INDUCING FACTOR 1"/>
    <property type="match status" value="1"/>
</dbReference>
<comment type="caution">
    <text evidence="8">The sequence shown here is derived from an EMBL/GenBank/DDBJ whole genome shotgun (WGS) entry which is preliminary data.</text>
</comment>
<dbReference type="Pfam" id="PF07992">
    <property type="entry name" value="Pyr_redox_2"/>
    <property type="match status" value="1"/>
</dbReference>
<dbReference type="InterPro" id="IPR050446">
    <property type="entry name" value="FAD-oxidoreductase/Apoptosis"/>
</dbReference>
<keyword evidence="3" id="KW-0274">FAD</keyword>
<dbReference type="GO" id="GO:0005737">
    <property type="term" value="C:cytoplasm"/>
    <property type="evidence" value="ECO:0007669"/>
    <property type="project" value="TreeGrafter"/>
</dbReference>
<dbReference type="RefSeq" id="WP_239069690.1">
    <property type="nucleotide sequence ID" value="NZ_BONK01000001.1"/>
</dbReference>
<dbReference type="AlphaFoldDB" id="A0A919TZF7"/>
<dbReference type="Gene3D" id="3.50.50.60">
    <property type="entry name" value="FAD/NAD(P)-binding domain"/>
    <property type="match status" value="2"/>
</dbReference>
<evidence type="ECO:0000313" key="9">
    <source>
        <dbReference type="Proteomes" id="UP000632740"/>
    </source>
</evidence>
<name>A0A919TZF7_9CELL</name>